<reference evidence="2 3" key="1">
    <citation type="journal article" date="2021" name="Elife">
        <title>Chloroplast acquisition without the gene transfer in kleptoplastic sea slugs, Plakobranchus ocellatus.</title>
        <authorList>
            <person name="Maeda T."/>
            <person name="Takahashi S."/>
            <person name="Yoshida T."/>
            <person name="Shimamura S."/>
            <person name="Takaki Y."/>
            <person name="Nagai Y."/>
            <person name="Toyoda A."/>
            <person name="Suzuki Y."/>
            <person name="Arimoto A."/>
            <person name="Ishii H."/>
            <person name="Satoh N."/>
            <person name="Nishiyama T."/>
            <person name="Hasebe M."/>
            <person name="Maruyama T."/>
            <person name="Minagawa J."/>
            <person name="Obokata J."/>
            <person name="Shigenobu S."/>
        </authorList>
    </citation>
    <scope>NUCLEOTIDE SEQUENCE [LARGE SCALE GENOMIC DNA]</scope>
</reference>
<evidence type="ECO:0000313" key="2">
    <source>
        <dbReference type="EMBL" id="GFR68576.1"/>
    </source>
</evidence>
<proteinExistence type="predicted"/>
<name>A0AAV4F6Z6_9GAST</name>
<evidence type="ECO:0000256" key="1">
    <source>
        <dbReference type="SAM" id="MobiDB-lite"/>
    </source>
</evidence>
<accession>A0AAV4F6Z6</accession>
<dbReference type="Proteomes" id="UP000762676">
    <property type="component" value="Unassembled WGS sequence"/>
</dbReference>
<sequence>MSLLVEEIADDIRDFNKKAVKVSKSDHGLTPSDSPSFVRPLSKDGRRGSLVGPSETWASKAPSYSHSLETMFLASSYKADDKKSTPRLQ</sequence>
<dbReference type="EMBL" id="BMAT01000564">
    <property type="protein sequence ID" value="GFR68576.1"/>
    <property type="molecule type" value="Genomic_DNA"/>
</dbReference>
<organism evidence="2 3">
    <name type="scientific">Elysia marginata</name>
    <dbReference type="NCBI Taxonomy" id="1093978"/>
    <lineage>
        <taxon>Eukaryota</taxon>
        <taxon>Metazoa</taxon>
        <taxon>Spiralia</taxon>
        <taxon>Lophotrochozoa</taxon>
        <taxon>Mollusca</taxon>
        <taxon>Gastropoda</taxon>
        <taxon>Heterobranchia</taxon>
        <taxon>Euthyneura</taxon>
        <taxon>Panpulmonata</taxon>
        <taxon>Sacoglossa</taxon>
        <taxon>Placobranchoidea</taxon>
        <taxon>Plakobranchidae</taxon>
        <taxon>Elysia</taxon>
    </lineage>
</organism>
<dbReference type="AlphaFoldDB" id="A0AAV4F6Z6"/>
<feature type="non-terminal residue" evidence="2">
    <location>
        <position position="89"/>
    </location>
</feature>
<protein>
    <submittedName>
        <fullName evidence="2">Uncharacterized protein</fullName>
    </submittedName>
</protein>
<comment type="caution">
    <text evidence="2">The sequence shown here is derived from an EMBL/GenBank/DDBJ whole genome shotgun (WGS) entry which is preliminary data.</text>
</comment>
<feature type="region of interest" description="Disordered" evidence="1">
    <location>
        <begin position="23"/>
        <end position="56"/>
    </location>
</feature>
<evidence type="ECO:0000313" key="3">
    <source>
        <dbReference type="Proteomes" id="UP000762676"/>
    </source>
</evidence>
<gene>
    <name evidence="2" type="ORF">ElyMa_000281500</name>
</gene>
<keyword evidence="3" id="KW-1185">Reference proteome</keyword>